<accession>A0A3Q3JKB0</accession>
<sequence length="77" mass="8601">MHLDPGIQPGLEAPVQVCVHLLVGLKETPTKTTTQLLAYQFKVKVTYKRSIENSTLIQQNLNTKCIIGYTCLTDFPP</sequence>
<keyword evidence="2" id="KW-1185">Reference proteome</keyword>
<evidence type="ECO:0000313" key="1">
    <source>
        <dbReference type="Ensembl" id="ENSMALP00000019994.1"/>
    </source>
</evidence>
<dbReference type="Proteomes" id="UP000261600">
    <property type="component" value="Unplaced"/>
</dbReference>
<reference evidence="1" key="1">
    <citation type="submission" date="2025-08" db="UniProtKB">
        <authorList>
            <consortium name="Ensembl"/>
        </authorList>
    </citation>
    <scope>IDENTIFICATION</scope>
</reference>
<evidence type="ECO:0000313" key="2">
    <source>
        <dbReference type="Proteomes" id="UP000261600"/>
    </source>
</evidence>
<protein>
    <submittedName>
        <fullName evidence="1">Uncharacterized protein</fullName>
    </submittedName>
</protein>
<reference evidence="1" key="2">
    <citation type="submission" date="2025-09" db="UniProtKB">
        <authorList>
            <consortium name="Ensembl"/>
        </authorList>
    </citation>
    <scope>IDENTIFICATION</scope>
</reference>
<name>A0A3Q3JKB0_MONAL</name>
<dbReference type="Ensembl" id="ENSMALT00000020387.1">
    <property type="protein sequence ID" value="ENSMALP00000019994.1"/>
    <property type="gene ID" value="ENSMALG00000013966.1"/>
</dbReference>
<proteinExistence type="predicted"/>
<organism evidence="1 2">
    <name type="scientific">Monopterus albus</name>
    <name type="common">Swamp eel</name>
    <dbReference type="NCBI Taxonomy" id="43700"/>
    <lineage>
        <taxon>Eukaryota</taxon>
        <taxon>Metazoa</taxon>
        <taxon>Chordata</taxon>
        <taxon>Craniata</taxon>
        <taxon>Vertebrata</taxon>
        <taxon>Euteleostomi</taxon>
        <taxon>Actinopterygii</taxon>
        <taxon>Neopterygii</taxon>
        <taxon>Teleostei</taxon>
        <taxon>Neoteleostei</taxon>
        <taxon>Acanthomorphata</taxon>
        <taxon>Anabantaria</taxon>
        <taxon>Synbranchiformes</taxon>
        <taxon>Synbranchidae</taxon>
        <taxon>Monopterus</taxon>
    </lineage>
</organism>
<dbReference type="AlphaFoldDB" id="A0A3Q3JKB0"/>